<dbReference type="Gene3D" id="3.40.50.1820">
    <property type="entry name" value="alpha/beta hydrolase"/>
    <property type="match status" value="1"/>
</dbReference>
<dbReference type="SUPFAM" id="SSF53474">
    <property type="entry name" value="alpha/beta-Hydrolases"/>
    <property type="match status" value="1"/>
</dbReference>
<comment type="caution">
    <text evidence="1">The sequence shown here is derived from an EMBL/GenBank/DDBJ whole genome shotgun (WGS) entry which is preliminary data.</text>
</comment>
<organism evidence="1 2">
    <name type="scientific">Methylomonas aurea</name>
    <dbReference type="NCBI Taxonomy" id="2952224"/>
    <lineage>
        <taxon>Bacteria</taxon>
        <taxon>Pseudomonadati</taxon>
        <taxon>Pseudomonadota</taxon>
        <taxon>Gammaproteobacteria</taxon>
        <taxon>Methylococcales</taxon>
        <taxon>Methylococcaceae</taxon>
        <taxon>Methylomonas</taxon>
    </lineage>
</organism>
<accession>A0ABT1UD14</accession>
<dbReference type="PROSITE" id="PS51257">
    <property type="entry name" value="PROKAR_LIPOPROTEIN"/>
    <property type="match status" value="1"/>
</dbReference>
<name>A0ABT1UD14_9GAMM</name>
<evidence type="ECO:0000313" key="1">
    <source>
        <dbReference type="EMBL" id="MCQ8179891.1"/>
    </source>
</evidence>
<protein>
    <submittedName>
        <fullName evidence="1">Uncharacterized protein</fullName>
    </submittedName>
</protein>
<reference evidence="1 2" key="1">
    <citation type="submission" date="2022-07" db="EMBL/GenBank/DDBJ databases">
        <title>Methylomonas rivi sp. nov., Methylomonas rosea sp. nov., Methylomonas aureus sp. nov. and Methylomonas subterranea sp. nov., four novel methanotrophs isolated from a freshwater creek and the deep terrestrial subsurface.</title>
        <authorList>
            <person name="Abin C."/>
            <person name="Sankaranarayanan K."/>
            <person name="Garner C."/>
            <person name="Sindelar R."/>
            <person name="Kotary K."/>
            <person name="Garner R."/>
            <person name="Barclay S."/>
            <person name="Lawson P."/>
            <person name="Krumholz L."/>
        </authorList>
    </citation>
    <scope>NUCLEOTIDE SEQUENCE [LARGE SCALE GENOMIC DNA]</scope>
    <source>
        <strain evidence="1 2">SURF-1</strain>
    </source>
</reference>
<dbReference type="EMBL" id="JANIBM010000002">
    <property type="protein sequence ID" value="MCQ8179891.1"/>
    <property type="molecule type" value="Genomic_DNA"/>
</dbReference>
<gene>
    <name evidence="1" type="ORF">NP603_02110</name>
</gene>
<dbReference type="InterPro" id="IPR029058">
    <property type="entry name" value="AB_hydrolase_fold"/>
</dbReference>
<proteinExistence type="predicted"/>
<dbReference type="RefSeq" id="WP_256609274.1">
    <property type="nucleotide sequence ID" value="NZ_JANIBM010000002.1"/>
</dbReference>
<dbReference type="Proteomes" id="UP001524569">
    <property type="component" value="Unassembled WGS sequence"/>
</dbReference>
<evidence type="ECO:0000313" key="2">
    <source>
        <dbReference type="Proteomes" id="UP001524569"/>
    </source>
</evidence>
<sequence length="329" mass="36046">MKPRSILLLALVVACSYLTGAKTYPLVYQWLHASGTEAPFKWPDGFEVRNIQSSVDGSMQNAYFYAVPPTTGKRPLLVSLHFWAGNYATPDALAALAKRNNWNYIHPDFRGPAVATDNCLSDKVIADLEDAISFAQANGNVDNHNIFVVGFSGGAYTALGWYAKTRHPVKAWLAWAPISDLAAWQLETLRNGKADLSEYVLGCTGSGAEINTESARARSPLYWPLPDSPRGRLELYAGIKDGHKGTVPIAHSLAYFNHLVEGYAKPEASVESSVAMRLLTQGEPATANRIGDRAVFFQRDVGFASLTVYDGGHELLAEYCFDRLLDLSK</sequence>
<keyword evidence="2" id="KW-1185">Reference proteome</keyword>